<dbReference type="Gene3D" id="2.80.10.50">
    <property type="match status" value="2"/>
</dbReference>
<sequence length="510" mass="54596">MRDHLRWFARLTALTLLAGTITLTATAETPAAADPPPRAAAVSFTSTMIGQASGTCADVPNGSAANGTQLQIYSCWGGTNQNFTFAPAAGTADQYNIRTVAGSCVDVSGASSADNAAVVQWTCHANNNQRFRLAPVTVSGATNTFNVVAVHSGKCVAPRADATANTTLLVQAPCGTAASRVWRVPGYTSGGSGSLPSSYQWSSSGSLVGPKNDGRGIAGIKDPTVVQHNGRYHVFASTAKSAGYNLVYFNFTDWSQANSATFHYLDQSPVGAGYRAAPQVFYFAPQGLWYLVYQTGNASFSTNPDISNPNGWTAPRHFYSGMPQIIRDNIGNGYWVDMWVICDAANCYLFSSDDNGHLYRSETSLANFPNGMTNTVIAAQDPNRNNLFEASNVYKVQGSNQYLLLVEAIGSDGRRWFRSWTSSAINGAWTPLAASEANPFARANNTTFAGTAWTRDISHGELIRAGTDQTLTVSPCQMRYLYQGLDPNAGGDYNSLPWRLGLLTQTNSTC</sequence>
<accession>A0A841FZ56</accession>
<proteinExistence type="predicted"/>
<dbReference type="RefSeq" id="WP_184791419.1">
    <property type="nucleotide sequence ID" value="NZ_BONT01000069.1"/>
</dbReference>
<dbReference type="PANTHER" id="PTHR40631">
    <property type="entry name" value="ALPHA-L-ARABINOFURANOSIDASE AXHA-2-RELATED"/>
    <property type="match status" value="1"/>
</dbReference>
<keyword evidence="11" id="KW-1185">Reference proteome</keyword>
<dbReference type="InterPro" id="IPR005193">
    <property type="entry name" value="GH62_arabinosidase"/>
</dbReference>
<keyword evidence="6" id="KW-0378">Hydrolase</keyword>
<keyword evidence="4" id="KW-0964">Secreted</keyword>
<evidence type="ECO:0000256" key="4">
    <source>
        <dbReference type="ARBA" id="ARBA00022525"/>
    </source>
</evidence>
<dbReference type="Pfam" id="PF00652">
    <property type="entry name" value="Ricin_B_lectin"/>
    <property type="match status" value="1"/>
</dbReference>
<evidence type="ECO:0000259" key="9">
    <source>
        <dbReference type="SMART" id="SM00458"/>
    </source>
</evidence>
<dbReference type="GO" id="GO:0046373">
    <property type="term" value="P:L-arabinose metabolic process"/>
    <property type="evidence" value="ECO:0007669"/>
    <property type="project" value="InterPro"/>
</dbReference>
<dbReference type="CDD" id="cd00161">
    <property type="entry name" value="beta-trefoil_Ricin-like"/>
    <property type="match status" value="1"/>
</dbReference>
<keyword evidence="7" id="KW-0326">Glycosidase</keyword>
<dbReference type="InterPro" id="IPR035992">
    <property type="entry name" value="Ricin_B-like_lectins"/>
</dbReference>
<evidence type="ECO:0000256" key="5">
    <source>
        <dbReference type="ARBA" id="ARBA00022729"/>
    </source>
</evidence>
<dbReference type="PROSITE" id="PS50231">
    <property type="entry name" value="RICIN_B_LECTIN"/>
    <property type="match status" value="1"/>
</dbReference>
<organism evidence="10 11">
    <name type="scientific">Phytomonospora endophytica</name>
    <dbReference type="NCBI Taxonomy" id="714109"/>
    <lineage>
        <taxon>Bacteria</taxon>
        <taxon>Bacillati</taxon>
        <taxon>Actinomycetota</taxon>
        <taxon>Actinomycetes</taxon>
        <taxon>Micromonosporales</taxon>
        <taxon>Micromonosporaceae</taxon>
        <taxon>Phytomonospora</taxon>
    </lineage>
</organism>
<dbReference type="Gene3D" id="2.115.10.20">
    <property type="entry name" value="Glycosyl hydrolase domain, family 43"/>
    <property type="match status" value="1"/>
</dbReference>
<dbReference type="SUPFAM" id="SSF75005">
    <property type="entry name" value="Arabinanase/levansucrase/invertase"/>
    <property type="match status" value="1"/>
</dbReference>
<evidence type="ECO:0000256" key="1">
    <source>
        <dbReference type="ARBA" id="ARBA00001462"/>
    </source>
</evidence>
<protein>
    <recommendedName>
        <fullName evidence="3">non-reducing end alpha-L-arabinofuranosidase</fullName>
        <ecNumber evidence="3">3.2.1.55</ecNumber>
    </recommendedName>
</protein>
<gene>
    <name evidence="10" type="ORF">HNR73_006523</name>
</gene>
<dbReference type="AlphaFoldDB" id="A0A841FZ56"/>
<feature type="signal peptide" evidence="8">
    <location>
        <begin position="1"/>
        <end position="27"/>
    </location>
</feature>
<dbReference type="Proteomes" id="UP000548476">
    <property type="component" value="Unassembled WGS sequence"/>
</dbReference>
<comment type="subcellular location">
    <subcellularLocation>
        <location evidence="2">Secreted</location>
    </subcellularLocation>
</comment>
<name>A0A841FZ56_9ACTN</name>
<dbReference type="GO" id="GO:0005576">
    <property type="term" value="C:extracellular region"/>
    <property type="evidence" value="ECO:0007669"/>
    <property type="project" value="UniProtKB-SubCell"/>
</dbReference>
<evidence type="ECO:0000313" key="11">
    <source>
        <dbReference type="Proteomes" id="UP000548476"/>
    </source>
</evidence>
<evidence type="ECO:0000256" key="8">
    <source>
        <dbReference type="SAM" id="SignalP"/>
    </source>
</evidence>
<feature type="chain" id="PRO_5032420715" description="non-reducing end alpha-L-arabinofuranosidase" evidence="8">
    <location>
        <begin position="28"/>
        <end position="510"/>
    </location>
</feature>
<dbReference type="EC" id="3.2.1.55" evidence="3"/>
<reference evidence="10 11" key="1">
    <citation type="submission" date="2020-08" db="EMBL/GenBank/DDBJ databases">
        <title>Genomic Encyclopedia of Type Strains, Phase IV (KMG-IV): sequencing the most valuable type-strain genomes for metagenomic binning, comparative biology and taxonomic classification.</title>
        <authorList>
            <person name="Goeker M."/>
        </authorList>
    </citation>
    <scope>NUCLEOTIDE SEQUENCE [LARGE SCALE GENOMIC DNA]</scope>
    <source>
        <strain evidence="10 11">YIM 65646</strain>
    </source>
</reference>
<feature type="domain" description="Ricin B lectin" evidence="9">
    <location>
        <begin position="43"/>
        <end position="185"/>
    </location>
</feature>
<evidence type="ECO:0000313" key="10">
    <source>
        <dbReference type="EMBL" id="MBB6038637.1"/>
    </source>
</evidence>
<dbReference type="Pfam" id="PF03664">
    <property type="entry name" value="Glyco_hydro_62"/>
    <property type="match status" value="1"/>
</dbReference>
<dbReference type="SUPFAM" id="SSF50370">
    <property type="entry name" value="Ricin B-like lectins"/>
    <property type="match status" value="1"/>
</dbReference>
<evidence type="ECO:0000256" key="7">
    <source>
        <dbReference type="ARBA" id="ARBA00023295"/>
    </source>
</evidence>
<dbReference type="CDD" id="cd08987">
    <property type="entry name" value="GH62"/>
    <property type="match status" value="1"/>
</dbReference>
<dbReference type="PANTHER" id="PTHR40631:SF2">
    <property type="entry name" value="ALPHA-L-ARABINOFURANOSIDASE"/>
    <property type="match status" value="1"/>
</dbReference>
<dbReference type="GO" id="GO:0046556">
    <property type="term" value="F:alpha-L-arabinofuranosidase activity"/>
    <property type="evidence" value="ECO:0007669"/>
    <property type="project" value="UniProtKB-EC"/>
</dbReference>
<evidence type="ECO:0000256" key="6">
    <source>
        <dbReference type="ARBA" id="ARBA00022801"/>
    </source>
</evidence>
<evidence type="ECO:0000256" key="3">
    <source>
        <dbReference type="ARBA" id="ARBA00012670"/>
    </source>
</evidence>
<keyword evidence="5 8" id="KW-0732">Signal</keyword>
<comment type="catalytic activity">
    <reaction evidence="1">
        <text>Hydrolysis of terminal non-reducing alpha-L-arabinofuranoside residues in alpha-L-arabinosides.</text>
        <dbReference type="EC" id="3.2.1.55"/>
    </reaction>
</comment>
<dbReference type="InterPro" id="IPR000772">
    <property type="entry name" value="Ricin_B_lectin"/>
</dbReference>
<comment type="caution">
    <text evidence="10">The sequence shown here is derived from an EMBL/GenBank/DDBJ whole genome shotgun (WGS) entry which is preliminary data.</text>
</comment>
<dbReference type="InterPro" id="IPR023296">
    <property type="entry name" value="Glyco_hydro_beta-prop_sf"/>
</dbReference>
<dbReference type="SMART" id="SM00458">
    <property type="entry name" value="RICIN"/>
    <property type="match status" value="1"/>
</dbReference>
<dbReference type="EMBL" id="JACHGT010000017">
    <property type="protein sequence ID" value="MBB6038637.1"/>
    <property type="molecule type" value="Genomic_DNA"/>
</dbReference>
<evidence type="ECO:0000256" key="2">
    <source>
        <dbReference type="ARBA" id="ARBA00004613"/>
    </source>
</evidence>